<evidence type="ECO:0000313" key="6">
    <source>
        <dbReference type="EMBL" id="BAR61810.1"/>
    </source>
</evidence>
<dbReference type="PANTHER" id="PTHR30417:SF1">
    <property type="entry name" value="N-ACETYLMURAMOYL-L-ALANINE AMIDASE AMID"/>
    <property type="match status" value="1"/>
</dbReference>
<comment type="catalytic activity">
    <reaction evidence="1">
        <text>Hydrolyzes the link between N-acetylmuramoyl residues and L-amino acid residues in certain cell-wall glycopeptides.</text>
        <dbReference type="EC" id="3.5.1.28"/>
    </reaction>
</comment>
<dbReference type="Gene3D" id="3.40.80.10">
    <property type="entry name" value="Peptidoglycan recognition protein-like"/>
    <property type="match status" value="1"/>
</dbReference>
<dbReference type="InterPro" id="IPR003646">
    <property type="entry name" value="SH3-like_bac-type"/>
</dbReference>
<evidence type="ECO:0000259" key="5">
    <source>
        <dbReference type="SMART" id="SM00644"/>
    </source>
</evidence>
<dbReference type="RefSeq" id="WP_060911921.1">
    <property type="nucleotide sequence ID" value="NZ_AP022639.1"/>
</dbReference>
<feature type="domain" description="N-acetylmuramoyl-L-alanine amidase" evidence="5">
    <location>
        <begin position="24"/>
        <end position="168"/>
    </location>
</feature>
<keyword evidence="4" id="KW-0961">Cell wall biogenesis/degradation</keyword>
<accession>A0A0E3VX03</accession>
<dbReference type="SUPFAM" id="SSF55846">
    <property type="entry name" value="N-acetylmuramoyl-L-alanine amidase-like"/>
    <property type="match status" value="1"/>
</dbReference>
<reference evidence="6 7" key="1">
    <citation type="submission" date="2014-11" db="EMBL/GenBank/DDBJ databases">
        <title>Symbiosis island explosion on the genome of extra-slow-growing strains of soybean bradyrhizobia with massive insertion sequences.</title>
        <authorList>
            <person name="Iida T."/>
            <person name="Minamisawa K."/>
        </authorList>
    </citation>
    <scope>NUCLEOTIDE SEQUENCE [LARGE SCALE GENOMIC DNA]</scope>
    <source>
        <strain evidence="6 7">NK6</strain>
    </source>
</reference>
<dbReference type="Gene3D" id="2.30.30.40">
    <property type="entry name" value="SH3 Domains"/>
    <property type="match status" value="1"/>
</dbReference>
<evidence type="ECO:0000313" key="7">
    <source>
        <dbReference type="Proteomes" id="UP000063308"/>
    </source>
</evidence>
<dbReference type="SMART" id="SM00644">
    <property type="entry name" value="Ami_2"/>
    <property type="match status" value="1"/>
</dbReference>
<dbReference type="GO" id="GO:0071555">
    <property type="term" value="P:cell wall organization"/>
    <property type="evidence" value="ECO:0007669"/>
    <property type="project" value="UniProtKB-KW"/>
</dbReference>
<evidence type="ECO:0000256" key="3">
    <source>
        <dbReference type="ARBA" id="ARBA00022801"/>
    </source>
</evidence>
<proteinExistence type="predicted"/>
<dbReference type="PANTHER" id="PTHR30417">
    <property type="entry name" value="N-ACETYLMURAMOYL-L-ALANINE AMIDASE AMID"/>
    <property type="match status" value="1"/>
</dbReference>
<evidence type="ECO:0000256" key="4">
    <source>
        <dbReference type="ARBA" id="ARBA00023316"/>
    </source>
</evidence>
<evidence type="ECO:0000256" key="2">
    <source>
        <dbReference type="ARBA" id="ARBA00011901"/>
    </source>
</evidence>
<dbReference type="InterPro" id="IPR036505">
    <property type="entry name" value="Amidase/PGRP_sf"/>
</dbReference>
<dbReference type="InterPro" id="IPR051206">
    <property type="entry name" value="NAMLAA_amidase_2"/>
</dbReference>
<dbReference type="GO" id="GO:0009254">
    <property type="term" value="P:peptidoglycan turnover"/>
    <property type="evidence" value="ECO:0007669"/>
    <property type="project" value="TreeGrafter"/>
</dbReference>
<organism evidence="6 7">
    <name type="scientific">Bradyrhizobium diazoefficiens</name>
    <dbReference type="NCBI Taxonomy" id="1355477"/>
    <lineage>
        <taxon>Bacteria</taxon>
        <taxon>Pseudomonadati</taxon>
        <taxon>Pseudomonadota</taxon>
        <taxon>Alphaproteobacteria</taxon>
        <taxon>Hyphomicrobiales</taxon>
        <taxon>Nitrobacteraceae</taxon>
        <taxon>Bradyrhizobium</taxon>
    </lineage>
</organism>
<dbReference type="AlphaFoldDB" id="A0A0E3VX03"/>
<dbReference type="EMBL" id="AP014685">
    <property type="protein sequence ID" value="BAR61810.1"/>
    <property type="molecule type" value="Genomic_DNA"/>
</dbReference>
<dbReference type="GO" id="GO:0009253">
    <property type="term" value="P:peptidoglycan catabolic process"/>
    <property type="evidence" value="ECO:0007669"/>
    <property type="project" value="InterPro"/>
</dbReference>
<dbReference type="InterPro" id="IPR002502">
    <property type="entry name" value="Amidase_domain"/>
</dbReference>
<dbReference type="Pfam" id="PF01510">
    <property type="entry name" value="Amidase_2"/>
    <property type="match status" value="1"/>
</dbReference>
<gene>
    <name evidence="6" type="ORF">NK6_8661</name>
</gene>
<protein>
    <recommendedName>
        <fullName evidence="2">N-acetylmuramoyl-L-alanine amidase</fullName>
        <ecNumber evidence="2">3.5.1.28</ecNumber>
    </recommendedName>
</protein>
<dbReference type="EC" id="3.5.1.28" evidence="2"/>
<dbReference type="GO" id="GO:0008745">
    <property type="term" value="F:N-acetylmuramoyl-L-alanine amidase activity"/>
    <property type="evidence" value="ECO:0007669"/>
    <property type="project" value="UniProtKB-EC"/>
</dbReference>
<dbReference type="Pfam" id="PF08239">
    <property type="entry name" value="SH3_3"/>
    <property type="match status" value="1"/>
</dbReference>
<name>A0A0E3VX03_9BRAD</name>
<keyword evidence="3" id="KW-0378">Hydrolase</keyword>
<dbReference type="Proteomes" id="UP000063308">
    <property type="component" value="Chromosome"/>
</dbReference>
<sequence length="257" mass="27120">MTYSLTWLPGVLRDAGLEVLEHPGWQTRGHGDMGKVQGVLCHHTCGPLHGDLPDINVLVDGRPDLGGPLCNIGLGRSGKVYMIAAGKGWHAGAGSWQGVTDGNSHFIGIEAENTGETKGPRAEAWPDVQMQAYMRVCAAIVEHIGVGVAMVAGHKEYARPLGRKNDPSFDMVMFRAGVARLLDKRPLPALGPSARAGVVNIDGLNVRSNASAGSTIVGVLFKGDHVEIAAEIMNGDSKWLRIAGGYVAARFVDVAAS</sequence>
<evidence type="ECO:0000256" key="1">
    <source>
        <dbReference type="ARBA" id="ARBA00001561"/>
    </source>
</evidence>